<evidence type="ECO:0000313" key="6">
    <source>
        <dbReference type="Proteomes" id="UP001305414"/>
    </source>
</evidence>
<dbReference type="InterPro" id="IPR021858">
    <property type="entry name" value="Fun_TF"/>
</dbReference>
<dbReference type="PROSITE" id="PS50048">
    <property type="entry name" value="ZN2_CY6_FUNGAL_2"/>
    <property type="match status" value="1"/>
</dbReference>
<proteinExistence type="predicted"/>
<feature type="compositionally biased region" description="Basic residues" evidence="3">
    <location>
        <begin position="152"/>
        <end position="164"/>
    </location>
</feature>
<dbReference type="EMBL" id="JAWHQM010000002">
    <property type="protein sequence ID" value="KAK5625303.1"/>
    <property type="molecule type" value="Genomic_DNA"/>
</dbReference>
<comment type="subcellular location">
    <subcellularLocation>
        <location evidence="1">Nucleus</location>
    </subcellularLocation>
</comment>
<feature type="compositionally biased region" description="Low complexity" evidence="3">
    <location>
        <begin position="75"/>
        <end position="90"/>
    </location>
</feature>
<feature type="compositionally biased region" description="Polar residues" evidence="3">
    <location>
        <begin position="573"/>
        <end position="584"/>
    </location>
</feature>
<evidence type="ECO:0000256" key="2">
    <source>
        <dbReference type="ARBA" id="ARBA00023242"/>
    </source>
</evidence>
<dbReference type="PANTHER" id="PTHR37534:SF38">
    <property type="entry name" value="ZN(2)-C6 FUNGAL-TYPE DOMAIN-CONTAINING PROTEIN"/>
    <property type="match status" value="1"/>
</dbReference>
<protein>
    <recommendedName>
        <fullName evidence="4">Zn(2)-C6 fungal-type domain-containing protein</fullName>
    </recommendedName>
</protein>
<dbReference type="SMART" id="SM00066">
    <property type="entry name" value="GAL4"/>
    <property type="match status" value="1"/>
</dbReference>
<dbReference type="AlphaFoldDB" id="A0AAN7UB74"/>
<dbReference type="GO" id="GO:0008270">
    <property type="term" value="F:zinc ion binding"/>
    <property type="evidence" value="ECO:0007669"/>
    <property type="project" value="InterPro"/>
</dbReference>
<evidence type="ECO:0000313" key="5">
    <source>
        <dbReference type="EMBL" id="KAK5625303.1"/>
    </source>
</evidence>
<gene>
    <name evidence="5" type="ORF">RRF57_001019</name>
</gene>
<dbReference type="PROSITE" id="PS00463">
    <property type="entry name" value="ZN2_CY6_FUNGAL_1"/>
    <property type="match status" value="1"/>
</dbReference>
<dbReference type="InterPro" id="IPR036864">
    <property type="entry name" value="Zn2-C6_fun-type_DNA-bd_sf"/>
</dbReference>
<keyword evidence="6" id="KW-1185">Reference proteome</keyword>
<name>A0AAN7UB74_9PEZI</name>
<organism evidence="5 6">
    <name type="scientific">Xylaria bambusicola</name>
    <dbReference type="NCBI Taxonomy" id="326684"/>
    <lineage>
        <taxon>Eukaryota</taxon>
        <taxon>Fungi</taxon>
        <taxon>Dikarya</taxon>
        <taxon>Ascomycota</taxon>
        <taxon>Pezizomycotina</taxon>
        <taxon>Sordariomycetes</taxon>
        <taxon>Xylariomycetidae</taxon>
        <taxon>Xylariales</taxon>
        <taxon>Xylariaceae</taxon>
        <taxon>Xylaria</taxon>
    </lineage>
</organism>
<dbReference type="Pfam" id="PF00172">
    <property type="entry name" value="Zn_clus"/>
    <property type="match status" value="1"/>
</dbReference>
<dbReference type="Gene3D" id="4.10.240.10">
    <property type="entry name" value="Zn(2)-C6 fungal-type DNA-binding domain"/>
    <property type="match status" value="1"/>
</dbReference>
<dbReference type="InterPro" id="IPR001138">
    <property type="entry name" value="Zn2Cys6_DnaBD"/>
</dbReference>
<feature type="region of interest" description="Disordered" evidence="3">
    <location>
        <begin position="132"/>
        <end position="176"/>
    </location>
</feature>
<accession>A0AAN7UB74</accession>
<dbReference type="GO" id="GO:0000981">
    <property type="term" value="F:DNA-binding transcription factor activity, RNA polymerase II-specific"/>
    <property type="evidence" value="ECO:0007669"/>
    <property type="project" value="InterPro"/>
</dbReference>
<feature type="region of interest" description="Disordered" evidence="3">
    <location>
        <begin position="75"/>
        <end position="109"/>
    </location>
</feature>
<feature type="region of interest" description="Disordered" evidence="3">
    <location>
        <begin position="573"/>
        <end position="597"/>
    </location>
</feature>
<feature type="region of interest" description="Disordered" evidence="3">
    <location>
        <begin position="22"/>
        <end position="44"/>
    </location>
</feature>
<dbReference type="GO" id="GO:0005634">
    <property type="term" value="C:nucleus"/>
    <property type="evidence" value="ECO:0007669"/>
    <property type="project" value="UniProtKB-SubCell"/>
</dbReference>
<feature type="domain" description="Zn(2)-C6 fungal-type" evidence="4">
    <location>
        <begin position="182"/>
        <end position="210"/>
    </location>
</feature>
<keyword evidence="2" id="KW-0539">Nucleus</keyword>
<dbReference type="CDD" id="cd00067">
    <property type="entry name" value="GAL4"/>
    <property type="match status" value="1"/>
</dbReference>
<dbReference type="PANTHER" id="PTHR37534">
    <property type="entry name" value="TRANSCRIPTIONAL ACTIVATOR PROTEIN UGA3"/>
    <property type="match status" value="1"/>
</dbReference>
<dbReference type="SUPFAM" id="SSF57701">
    <property type="entry name" value="Zn2/Cys6 DNA-binding domain"/>
    <property type="match status" value="1"/>
</dbReference>
<evidence type="ECO:0000256" key="1">
    <source>
        <dbReference type="ARBA" id="ARBA00004123"/>
    </source>
</evidence>
<dbReference type="GO" id="GO:0000976">
    <property type="term" value="F:transcription cis-regulatory region binding"/>
    <property type="evidence" value="ECO:0007669"/>
    <property type="project" value="TreeGrafter"/>
</dbReference>
<dbReference type="Pfam" id="PF11951">
    <property type="entry name" value="Fungal_trans_2"/>
    <property type="match status" value="2"/>
</dbReference>
<evidence type="ECO:0000259" key="4">
    <source>
        <dbReference type="PROSITE" id="PS50048"/>
    </source>
</evidence>
<evidence type="ECO:0000256" key="3">
    <source>
        <dbReference type="SAM" id="MobiDB-lite"/>
    </source>
</evidence>
<dbReference type="Proteomes" id="UP001305414">
    <property type="component" value="Unassembled WGS sequence"/>
</dbReference>
<reference evidence="5 6" key="1">
    <citation type="submission" date="2023-10" db="EMBL/GenBank/DDBJ databases">
        <title>Draft genome sequence of Xylaria bambusicola isolate GMP-LS, the root and basal stem rot pathogen of sugarcane in Indonesia.</title>
        <authorList>
            <person name="Selvaraj P."/>
            <person name="Muralishankar V."/>
            <person name="Muruganantham S."/>
            <person name="Sp S."/>
            <person name="Haryani S."/>
            <person name="Lau K.J.X."/>
            <person name="Naqvi N.I."/>
        </authorList>
    </citation>
    <scope>NUCLEOTIDE SEQUENCE [LARGE SCALE GENOMIC DNA]</scope>
    <source>
        <strain evidence="5">GMP-LS</strain>
    </source>
</reference>
<dbReference type="GO" id="GO:0045944">
    <property type="term" value="P:positive regulation of transcription by RNA polymerase II"/>
    <property type="evidence" value="ECO:0007669"/>
    <property type="project" value="TreeGrafter"/>
</dbReference>
<comment type="caution">
    <text evidence="5">The sequence shown here is derived from an EMBL/GenBank/DDBJ whole genome shotgun (WGS) entry which is preliminary data.</text>
</comment>
<sequence>MMDGPRALLTNTVGLPWSERRDLAARESSPIALSTSPRWADRMPTAQMSTAPLSPISTEQEMPCVVVDPSAAVPPALQSATSSDTTWDSTYQDEEAARSANGDMNWEHSPDDVLIVPKLEPMDDDCFRMDDVKEEPRESVPISDCPPSAQPKAKRPRGRPRKHPVGTQQVNSKVAKGRSKTGCITCRRRKKKCDEAKPRCLNCEKNAVVCEGYHEKTLWKSGREKEEEDQRKQSIPQITLQPIFEGVETPEDRIFFSHFINNLSGVITVEGQHRNAFKDMLLQMALGHRGLMHSILSLASKHIDYETPYGSKLLSSNTKVDRSSMIARSVFHHDAAIDLLLRWGKGGEEAPDQKANLAPYYGQMLCLLLQAAAEGSLGAHRVHLQAYKSLIQENPPPDEAFTTFITELFQYRVFADELILHPDMETKRLATEDWEPWTVIEPARLIGIGDRLFHYLAKITTIRNEIRANMSANTSPIVTPEMAERAHDISVGIVEWEPTWPAGDNRDRVSLLYKHMMWVYLYRTIFPPLASPSPPFHTAPTVAKTMKNNMGIDPSFSPYVAIADGSNVIPLSPASSQPCSTTRSPPAGVLPSGSDRRLSNESFRSGPIYLAGGGSPPPIILYPPHSDPRRLSRAVDDCLGILEEFKPCDPVQTLLLVPCLVIGCASFKPEQQDRVRAAIRTVRGYTGMRNCDRLAEFLEKIWELMGQAEWDKVWDWQHTASKLKFDFACA</sequence>